<protein>
    <submittedName>
        <fullName evidence="1">Uncharacterized protein</fullName>
    </submittedName>
</protein>
<evidence type="ECO:0000313" key="1">
    <source>
        <dbReference type="EMBL" id="KAK2112554.1"/>
    </source>
</evidence>
<dbReference type="Proteomes" id="UP001266305">
    <property type="component" value="Unassembled WGS sequence"/>
</dbReference>
<gene>
    <name evidence="1" type="ORF">P7K49_012301</name>
</gene>
<dbReference type="EMBL" id="JASSZA010000005">
    <property type="protein sequence ID" value="KAK2112554.1"/>
    <property type="molecule type" value="Genomic_DNA"/>
</dbReference>
<comment type="caution">
    <text evidence="1">The sequence shown here is derived from an EMBL/GenBank/DDBJ whole genome shotgun (WGS) entry which is preliminary data.</text>
</comment>
<organism evidence="1 2">
    <name type="scientific">Saguinus oedipus</name>
    <name type="common">Cotton-top tamarin</name>
    <name type="synonym">Oedipomidas oedipus</name>
    <dbReference type="NCBI Taxonomy" id="9490"/>
    <lineage>
        <taxon>Eukaryota</taxon>
        <taxon>Metazoa</taxon>
        <taxon>Chordata</taxon>
        <taxon>Craniata</taxon>
        <taxon>Vertebrata</taxon>
        <taxon>Euteleostomi</taxon>
        <taxon>Mammalia</taxon>
        <taxon>Eutheria</taxon>
        <taxon>Euarchontoglires</taxon>
        <taxon>Primates</taxon>
        <taxon>Haplorrhini</taxon>
        <taxon>Platyrrhini</taxon>
        <taxon>Cebidae</taxon>
        <taxon>Callitrichinae</taxon>
        <taxon>Saguinus</taxon>
    </lineage>
</organism>
<name>A0ABQ9VUN3_SAGOE</name>
<reference evidence="1 2" key="1">
    <citation type="submission" date="2023-05" db="EMBL/GenBank/DDBJ databases">
        <title>B98-5 Cell Line De Novo Hybrid Assembly: An Optical Mapping Approach.</title>
        <authorList>
            <person name="Kananen K."/>
            <person name="Auerbach J.A."/>
            <person name="Kautto E."/>
            <person name="Blachly J.S."/>
        </authorList>
    </citation>
    <scope>NUCLEOTIDE SEQUENCE [LARGE SCALE GENOMIC DNA]</scope>
    <source>
        <strain evidence="1">B95-8</strain>
        <tissue evidence="1">Cell line</tissue>
    </source>
</reference>
<sequence length="61" mass="6261">RRLCRRGAAWRAGPGGGVGRGGSFANCLDWARRPTPGGRSLVGEWGGAAPSLTVRIGQDGV</sequence>
<feature type="non-terminal residue" evidence="1">
    <location>
        <position position="1"/>
    </location>
</feature>
<evidence type="ECO:0000313" key="2">
    <source>
        <dbReference type="Proteomes" id="UP001266305"/>
    </source>
</evidence>
<keyword evidence="2" id="KW-1185">Reference proteome</keyword>
<accession>A0ABQ9VUN3</accession>
<proteinExistence type="predicted"/>